<keyword evidence="1" id="KW-0378">Hydrolase</keyword>
<dbReference type="GeneTree" id="ENSGT00390000007726"/>
<evidence type="ECO:0000256" key="2">
    <source>
        <dbReference type="ARBA" id="ARBA00023295"/>
    </source>
</evidence>
<dbReference type="Gene3D" id="1.20.58.240">
    <property type="entry name" value="STAT, domain 1"/>
    <property type="match status" value="2"/>
</dbReference>
<dbReference type="GO" id="GO:0016231">
    <property type="term" value="F:beta-N-acetylglucosaminidase activity"/>
    <property type="evidence" value="ECO:0007669"/>
    <property type="project" value="TreeGrafter"/>
</dbReference>
<dbReference type="InterPro" id="IPR017853">
    <property type="entry name" value="GH"/>
</dbReference>
<evidence type="ECO:0000256" key="4">
    <source>
        <dbReference type="ARBA" id="ARBA00050933"/>
    </source>
</evidence>
<dbReference type="GO" id="GO:0102571">
    <property type="term" value="F:[protein]-3-O-(N-acetyl-D-glucosaminyl)-L-serine/L-threonine O-N-acetyl-alpha-D-glucosaminase activity"/>
    <property type="evidence" value="ECO:0007669"/>
    <property type="project" value="UniProtKB-EC"/>
</dbReference>
<keyword evidence="2" id="KW-0326">Glycosidase</keyword>
<protein>
    <recommendedName>
        <fullName evidence="6">protein O-GlcNAcase</fullName>
        <ecNumber evidence="6">3.2.1.169</ecNumber>
    </recommendedName>
    <alternativeName>
        <fullName evidence="3">Beta-N-acetylhexosaminidase</fullName>
    </alternativeName>
    <alternativeName>
        <fullName evidence="7">Beta-hexosaminidase</fullName>
    </alternativeName>
</protein>
<name>A0A8C5SKA4_LATLA</name>
<accession>A0A8C5SKA4</accession>
<feature type="domain" description="GH84" evidence="8">
    <location>
        <begin position="1"/>
        <end position="217"/>
    </location>
</feature>
<proteinExistence type="predicted"/>
<evidence type="ECO:0000256" key="6">
    <source>
        <dbReference type="ARBA" id="ARBA00066938"/>
    </source>
</evidence>
<dbReference type="EC" id="3.2.1.169" evidence="6"/>
<dbReference type="FunFam" id="3.20.20.80:FF:000009">
    <property type="entry name" value="O-GlcNAcase BT_4395"/>
    <property type="match status" value="1"/>
</dbReference>
<dbReference type="InterPro" id="IPR051822">
    <property type="entry name" value="Glycosyl_Hydrolase_84"/>
</dbReference>
<dbReference type="FunFam" id="3.40.630.30:FF:000023">
    <property type="entry name" value="protein O-GlcNAcase"/>
    <property type="match status" value="1"/>
</dbReference>
<dbReference type="Ensembl" id="ENSLLTT00000018434.1">
    <property type="protein sequence ID" value="ENSLLTP00000017776.1"/>
    <property type="gene ID" value="ENSLLTG00000013431.1"/>
</dbReference>
<comment type="catalytic activity">
    <reaction evidence="5">
        <text>3-O-(N-acetyl-beta-D-glucosaminyl)-L-threonyl-[protein] + H2O = L-threonyl-[protein] + N-acetyl-D-glucosamine</text>
        <dbReference type="Rhea" id="RHEA:48892"/>
        <dbReference type="Rhea" id="RHEA-COMP:11060"/>
        <dbReference type="Rhea" id="RHEA-COMP:12252"/>
        <dbReference type="ChEBI" id="CHEBI:15377"/>
        <dbReference type="ChEBI" id="CHEBI:30013"/>
        <dbReference type="ChEBI" id="CHEBI:90840"/>
        <dbReference type="ChEBI" id="CHEBI:506227"/>
        <dbReference type="EC" id="3.2.1.169"/>
    </reaction>
</comment>
<dbReference type="SUPFAM" id="SSF51445">
    <property type="entry name" value="(Trans)glycosidases"/>
    <property type="match status" value="1"/>
</dbReference>
<dbReference type="AlphaFoldDB" id="A0A8C5SKA4"/>
<dbReference type="Gene3D" id="3.20.20.80">
    <property type="entry name" value="Glycosidases"/>
    <property type="match status" value="1"/>
</dbReference>
<reference evidence="9" key="2">
    <citation type="submission" date="2025-09" db="UniProtKB">
        <authorList>
            <consortium name="Ensembl"/>
        </authorList>
    </citation>
    <scope>IDENTIFICATION</scope>
</reference>
<evidence type="ECO:0000313" key="10">
    <source>
        <dbReference type="Proteomes" id="UP000694406"/>
    </source>
</evidence>
<dbReference type="PANTHER" id="PTHR13170:SF16">
    <property type="entry name" value="PROTEIN O-GLCNACASE"/>
    <property type="match status" value="1"/>
</dbReference>
<evidence type="ECO:0000256" key="3">
    <source>
        <dbReference type="ARBA" id="ARBA00030512"/>
    </source>
</evidence>
<dbReference type="Pfam" id="PF07555">
    <property type="entry name" value="NAGidase"/>
    <property type="match status" value="1"/>
</dbReference>
<dbReference type="PANTHER" id="PTHR13170">
    <property type="entry name" value="O-GLCNACASE"/>
    <property type="match status" value="1"/>
</dbReference>
<dbReference type="InterPro" id="IPR011496">
    <property type="entry name" value="O-GlcNAcase_cat"/>
</dbReference>
<dbReference type="InterPro" id="IPR016181">
    <property type="entry name" value="Acyl_CoA_acyltransferase"/>
</dbReference>
<dbReference type="Proteomes" id="UP000694406">
    <property type="component" value="Unplaced"/>
</dbReference>
<dbReference type="Gene3D" id="3.40.630.30">
    <property type="match status" value="1"/>
</dbReference>
<evidence type="ECO:0000313" key="9">
    <source>
        <dbReference type="Ensembl" id="ENSLLTP00000017776.1"/>
    </source>
</evidence>
<reference evidence="9" key="1">
    <citation type="submission" date="2025-08" db="UniProtKB">
        <authorList>
            <consortium name="Ensembl"/>
        </authorList>
    </citation>
    <scope>IDENTIFICATION</scope>
</reference>
<gene>
    <name evidence="9" type="primary">OGA</name>
</gene>
<dbReference type="SUPFAM" id="SSF55729">
    <property type="entry name" value="Acyl-CoA N-acyltransferases (Nat)"/>
    <property type="match status" value="1"/>
</dbReference>
<sequence length="791" mass="88884">MTLIAAAQEYEIEFIYAISPGLDITFSNPKEVSTLKRKLDQVSQFGCKCFALLFDDIDHNMCAADKEVFSSFAHAQVSITNEIYQYLGEPETFLFCPTEYCGTFCYPNVAQSPYLRTVGEKLLLAIDVLWTGPKVVSKDISVESIEEVSKIIRRAPVIWDNIHANDYDQKRLFLGPYKGRSTELIPRLKGVLTNPNCEFEANFVAIHTLATWYKSNMNGVRKDVVMTDTEDSTVSIQIKLENEGSDEDIETDVLYSPQMALKLSLTEWLQEFAVPHQYSSRQVAHSGAKTSVVDVPLIAPSALNSTTVVTTVYQEPIMSQGAALNSESQTLVKEEEEKKQLDEEPMDMVVEKQEDADKNINQILTDISEAKMSEELKPMDTDKESIAESKSPEMSMQEDCASDIAPMQTDEQINKEQFVPGPHEKPLYTIEPVALEDLQLLADLFYLPYEHGPKGAQMLREFQWLRANSSVVSVNCKGKDSEKLCTVQHYYSPASSWIIAQLESFSHKVCVSLLDILVSQDNPPSRNVLRLDLISTGCRSQSSAQFLSGDQEPWAFRGGLAGEFQRLLPIEGANDLFFQPPPLTPTSKIYTIRPYFPKDEASVYKICREMYDDETDQPFHSQPDLIGDKLVGGLLSLSPDYCFVLEDEDGICGYALGTVDVTPFIKKCKIAWIPFMQEKYSKPSSDKELSEAEKIMLSFHEEQEVLPETFLANFPSLIKMDIHKKVTDPSVAKSMMACLLSSLKANGSRGAFCEVRPDDKRILEFYSKLGCFEIAKMEGFPKDVVILGRSL</sequence>
<organism evidence="9 10">
    <name type="scientific">Laticauda laticaudata</name>
    <name type="common">Blue-ringed sea krait</name>
    <name type="synonym">Blue-lipped sea krait</name>
    <dbReference type="NCBI Taxonomy" id="8630"/>
    <lineage>
        <taxon>Eukaryota</taxon>
        <taxon>Metazoa</taxon>
        <taxon>Chordata</taxon>
        <taxon>Craniata</taxon>
        <taxon>Vertebrata</taxon>
        <taxon>Euteleostomi</taxon>
        <taxon>Lepidosauria</taxon>
        <taxon>Squamata</taxon>
        <taxon>Bifurcata</taxon>
        <taxon>Unidentata</taxon>
        <taxon>Episquamata</taxon>
        <taxon>Toxicofera</taxon>
        <taxon>Serpentes</taxon>
        <taxon>Colubroidea</taxon>
        <taxon>Elapidae</taxon>
        <taxon>Laticaudinae</taxon>
        <taxon>Laticauda</taxon>
    </lineage>
</organism>
<evidence type="ECO:0000256" key="7">
    <source>
        <dbReference type="ARBA" id="ARBA00076634"/>
    </source>
</evidence>
<evidence type="ECO:0000256" key="5">
    <source>
        <dbReference type="ARBA" id="ARBA00052136"/>
    </source>
</evidence>
<comment type="catalytic activity">
    <reaction evidence="4">
        <text>3-O-(N-acetyl-beta-D-glucosaminyl)-L-seryl-[protein] + H2O = N-acetyl-D-glucosamine + L-seryl-[protein]</text>
        <dbReference type="Rhea" id="RHEA:48876"/>
        <dbReference type="Rhea" id="RHEA-COMP:9863"/>
        <dbReference type="Rhea" id="RHEA-COMP:12251"/>
        <dbReference type="ChEBI" id="CHEBI:15377"/>
        <dbReference type="ChEBI" id="CHEBI:29999"/>
        <dbReference type="ChEBI" id="CHEBI:90838"/>
        <dbReference type="ChEBI" id="CHEBI:506227"/>
        <dbReference type="EC" id="3.2.1.169"/>
    </reaction>
</comment>
<keyword evidence="10" id="KW-1185">Reference proteome</keyword>
<evidence type="ECO:0000259" key="8">
    <source>
        <dbReference type="PROSITE" id="PS52009"/>
    </source>
</evidence>
<dbReference type="PROSITE" id="PS52009">
    <property type="entry name" value="GH84"/>
    <property type="match status" value="1"/>
</dbReference>
<dbReference type="GO" id="GO:0009100">
    <property type="term" value="P:glycoprotein metabolic process"/>
    <property type="evidence" value="ECO:0007669"/>
    <property type="project" value="TreeGrafter"/>
</dbReference>
<evidence type="ECO:0000256" key="1">
    <source>
        <dbReference type="ARBA" id="ARBA00022801"/>
    </source>
</evidence>